<organism evidence="1">
    <name type="scientific">Raoultella ornithinolytica</name>
    <name type="common">Klebsiella ornithinolytica</name>
    <dbReference type="NCBI Taxonomy" id="54291"/>
    <lineage>
        <taxon>Bacteria</taxon>
        <taxon>Pseudomonadati</taxon>
        <taxon>Pseudomonadota</taxon>
        <taxon>Gammaproteobacteria</taxon>
        <taxon>Enterobacterales</taxon>
        <taxon>Enterobacteriaceae</taxon>
        <taxon>Klebsiella/Raoultella group</taxon>
        <taxon>Raoultella</taxon>
    </lineage>
</organism>
<reference evidence="1" key="1">
    <citation type="submission" date="2020-02" db="EMBL/GenBank/DDBJ databases">
        <authorList>
            <person name="Zhou D."/>
        </authorList>
    </citation>
    <scope>NUCLEOTIDE SEQUENCE</scope>
    <source>
        <strain evidence="1">193104922</strain>
        <plasmid evidence="1">p104922-NDM</plasmid>
    </source>
</reference>
<accession>A0A7G9A6V2</accession>
<keyword evidence="1" id="KW-0614">Plasmid</keyword>
<name>A0A7G9A6V2_RAOOR</name>
<protein>
    <submittedName>
        <fullName evidence="1">Uncharacterized protein</fullName>
    </submittedName>
</protein>
<dbReference type="EMBL" id="MT062912">
    <property type="protein sequence ID" value="QNL32481.1"/>
    <property type="molecule type" value="Genomic_DNA"/>
</dbReference>
<geneLocation type="plasmid" evidence="1">
    <name>p104922-NDM</name>
</geneLocation>
<evidence type="ECO:0000313" key="1">
    <source>
        <dbReference type="EMBL" id="QNL32481.1"/>
    </source>
</evidence>
<dbReference type="AlphaFoldDB" id="A0A7G9A6V2"/>
<proteinExistence type="predicted"/>
<sequence length="48" mass="5499">MEHSPLCRFDSSCLKPTPLNLQAFLLSPDHFLKHDRVAGFLFNPMIIT</sequence>